<dbReference type="AlphaFoldDB" id="A0A6H2A5E0"/>
<dbReference type="EMBL" id="MT144540">
    <property type="protein sequence ID" value="QJA54807.1"/>
    <property type="molecule type" value="Genomic_DNA"/>
</dbReference>
<accession>A0A6H2A5E0</accession>
<gene>
    <name evidence="2" type="ORF">TM448A05881_0002</name>
    <name evidence="3" type="ORF">TM448B06657_0008</name>
</gene>
<evidence type="ECO:0000256" key="1">
    <source>
        <dbReference type="SAM" id="MobiDB-lite"/>
    </source>
</evidence>
<evidence type="ECO:0000313" key="3">
    <source>
        <dbReference type="EMBL" id="QJI04188.1"/>
    </source>
</evidence>
<feature type="compositionally biased region" description="Acidic residues" evidence="1">
    <location>
        <begin position="121"/>
        <end position="134"/>
    </location>
</feature>
<proteinExistence type="predicted"/>
<sequence length="134" mass="14829">MSKELVYLNLEMNGDGQYIDSCSVDEDPSLRVSNPDAENGYNECSGPLSWLNSAAIHVSSEEDAVSCYISVGDPRGAFTFTVRRTPDGELIIHMPHPDEGFAHMKTEFHHPGTLQVTGDFSDSEEEDSDEEDEE</sequence>
<name>A0A6H2A5E0_9ZZZZ</name>
<dbReference type="EMBL" id="MT145156">
    <property type="protein sequence ID" value="QJI04188.1"/>
    <property type="molecule type" value="Genomic_DNA"/>
</dbReference>
<protein>
    <submittedName>
        <fullName evidence="2">Uncharacterized protein</fullName>
    </submittedName>
</protein>
<organism evidence="2">
    <name type="scientific">viral metagenome</name>
    <dbReference type="NCBI Taxonomy" id="1070528"/>
    <lineage>
        <taxon>unclassified sequences</taxon>
        <taxon>metagenomes</taxon>
        <taxon>organismal metagenomes</taxon>
    </lineage>
</organism>
<feature type="region of interest" description="Disordered" evidence="1">
    <location>
        <begin position="111"/>
        <end position="134"/>
    </location>
</feature>
<evidence type="ECO:0000313" key="2">
    <source>
        <dbReference type="EMBL" id="QJA54807.1"/>
    </source>
</evidence>
<reference evidence="2" key="1">
    <citation type="submission" date="2020-03" db="EMBL/GenBank/DDBJ databases">
        <title>The deep terrestrial virosphere.</title>
        <authorList>
            <person name="Holmfeldt K."/>
            <person name="Nilsson E."/>
            <person name="Simone D."/>
            <person name="Lopez-Fernandez M."/>
            <person name="Wu X."/>
            <person name="de Brujin I."/>
            <person name="Lundin D."/>
            <person name="Andersson A."/>
            <person name="Bertilsson S."/>
            <person name="Dopson M."/>
        </authorList>
    </citation>
    <scope>NUCLEOTIDE SEQUENCE</scope>
    <source>
        <strain evidence="2">TM448A05881</strain>
        <strain evidence="3">TM448B06657</strain>
    </source>
</reference>